<evidence type="ECO:0000259" key="7">
    <source>
        <dbReference type="Pfam" id="PF00892"/>
    </source>
</evidence>
<feature type="transmembrane region" description="Helical" evidence="6">
    <location>
        <begin position="347"/>
        <end position="364"/>
    </location>
</feature>
<dbReference type="Pfam" id="PF00892">
    <property type="entry name" value="EamA"/>
    <property type="match status" value="2"/>
</dbReference>
<feature type="transmembrane region" description="Helical" evidence="6">
    <location>
        <begin position="164"/>
        <end position="184"/>
    </location>
</feature>
<reference evidence="8 9" key="1">
    <citation type="submission" date="2019-07" db="EMBL/GenBank/DDBJ databases">
        <title>Cryptosporangium phraense sp. nov., isolated from plant litter.</title>
        <authorList>
            <person name="Suriyachadkun C."/>
        </authorList>
    </citation>
    <scope>NUCLEOTIDE SEQUENCE [LARGE SCALE GENOMIC DNA]</scope>
    <source>
        <strain evidence="8 9">A-T 5661</strain>
    </source>
</reference>
<comment type="caution">
    <text evidence="8">The sequence shown here is derived from an EMBL/GenBank/DDBJ whole genome shotgun (WGS) entry which is preliminary data.</text>
</comment>
<dbReference type="AlphaFoldDB" id="A0A545AFG2"/>
<comment type="similarity">
    <text evidence="2">Belongs to the EamA transporter family.</text>
</comment>
<dbReference type="GO" id="GO:0016020">
    <property type="term" value="C:membrane"/>
    <property type="evidence" value="ECO:0007669"/>
    <property type="project" value="UniProtKB-SubCell"/>
</dbReference>
<evidence type="ECO:0000256" key="1">
    <source>
        <dbReference type="ARBA" id="ARBA00004141"/>
    </source>
</evidence>
<evidence type="ECO:0000313" key="9">
    <source>
        <dbReference type="Proteomes" id="UP000317982"/>
    </source>
</evidence>
<dbReference type="SUPFAM" id="SSF103481">
    <property type="entry name" value="Multidrug resistance efflux transporter EmrE"/>
    <property type="match status" value="2"/>
</dbReference>
<protein>
    <submittedName>
        <fullName evidence="8">DMT family transporter</fullName>
    </submittedName>
</protein>
<feature type="transmembrane region" description="Helical" evidence="6">
    <location>
        <begin position="105"/>
        <end position="126"/>
    </location>
</feature>
<dbReference type="InterPro" id="IPR000620">
    <property type="entry name" value="EamA_dom"/>
</dbReference>
<dbReference type="PANTHER" id="PTHR32322:SF2">
    <property type="entry name" value="EAMA DOMAIN-CONTAINING PROTEIN"/>
    <property type="match status" value="1"/>
</dbReference>
<sequence>MATPFPCPAKRAVRCHPQDDDEYPARVTCVSWSRQHRLGGTPLARAAEGLVDPSVNVARVTEPQPDRHLRERRTADSSRVTAVSAEPLLALTVRNTMGITGRAPLVRLVVLAGLWGSSFLWAAVALKGLPPGVLTVVRLALGSALLLGFCRLRGIRIPAEPRVWTHLAVVAAIGNVIPLLLFAYAVRSIDSHVGGMLNATTPLWTLAIGICTGATGRIRGRYVAGLLAGLVGTLLVIGTWPPGEGLPAVPTMLGLLAAASYGASYVYIDRYMSKIDRPPVALAAGQLVAGTVLALLTLPVTGAHSLDGVRLTPAVVLATITLGAFCTGLATVLNIRQIAEVGQAASVVLYLLPVVAAVLGWLVLDEHITAGTVVGTAVVLVGVGLTRAKRPATEDRRRIPADT</sequence>
<dbReference type="InterPro" id="IPR050638">
    <property type="entry name" value="AA-Vitamin_Transporters"/>
</dbReference>
<dbReference type="PANTHER" id="PTHR32322">
    <property type="entry name" value="INNER MEMBRANE TRANSPORTER"/>
    <property type="match status" value="1"/>
</dbReference>
<keyword evidence="4 6" id="KW-1133">Transmembrane helix</keyword>
<feature type="domain" description="EamA" evidence="7">
    <location>
        <begin position="252"/>
        <end position="386"/>
    </location>
</feature>
<feature type="transmembrane region" description="Helical" evidence="6">
    <location>
        <begin position="314"/>
        <end position="335"/>
    </location>
</feature>
<evidence type="ECO:0000256" key="3">
    <source>
        <dbReference type="ARBA" id="ARBA00022692"/>
    </source>
</evidence>
<feature type="transmembrane region" description="Helical" evidence="6">
    <location>
        <begin position="280"/>
        <end position="302"/>
    </location>
</feature>
<evidence type="ECO:0000256" key="6">
    <source>
        <dbReference type="SAM" id="Phobius"/>
    </source>
</evidence>
<accession>A0A545AFG2</accession>
<evidence type="ECO:0000256" key="4">
    <source>
        <dbReference type="ARBA" id="ARBA00022989"/>
    </source>
</evidence>
<dbReference type="Proteomes" id="UP000317982">
    <property type="component" value="Unassembled WGS sequence"/>
</dbReference>
<dbReference type="InParanoid" id="A0A545AFG2"/>
<dbReference type="InterPro" id="IPR037185">
    <property type="entry name" value="EmrE-like"/>
</dbReference>
<dbReference type="OrthoDB" id="5242975at2"/>
<keyword evidence="5 6" id="KW-0472">Membrane</keyword>
<comment type="subcellular location">
    <subcellularLocation>
        <location evidence="1">Membrane</location>
        <topology evidence="1">Multi-pass membrane protein</topology>
    </subcellularLocation>
</comment>
<feature type="transmembrane region" description="Helical" evidence="6">
    <location>
        <begin position="370"/>
        <end position="388"/>
    </location>
</feature>
<feature type="transmembrane region" description="Helical" evidence="6">
    <location>
        <begin position="196"/>
        <end position="215"/>
    </location>
</feature>
<evidence type="ECO:0000313" key="8">
    <source>
        <dbReference type="EMBL" id="TQS40076.1"/>
    </source>
</evidence>
<name>A0A545AFG2_9ACTN</name>
<dbReference type="EMBL" id="VIRS01000048">
    <property type="protein sequence ID" value="TQS40076.1"/>
    <property type="molecule type" value="Genomic_DNA"/>
</dbReference>
<organism evidence="8 9">
    <name type="scientific">Cryptosporangium phraense</name>
    <dbReference type="NCBI Taxonomy" id="2593070"/>
    <lineage>
        <taxon>Bacteria</taxon>
        <taxon>Bacillati</taxon>
        <taxon>Actinomycetota</taxon>
        <taxon>Actinomycetes</taxon>
        <taxon>Cryptosporangiales</taxon>
        <taxon>Cryptosporangiaceae</taxon>
        <taxon>Cryptosporangium</taxon>
    </lineage>
</organism>
<evidence type="ECO:0000256" key="5">
    <source>
        <dbReference type="ARBA" id="ARBA00023136"/>
    </source>
</evidence>
<feature type="domain" description="EamA" evidence="7">
    <location>
        <begin position="108"/>
        <end position="237"/>
    </location>
</feature>
<evidence type="ECO:0000256" key="2">
    <source>
        <dbReference type="ARBA" id="ARBA00007362"/>
    </source>
</evidence>
<keyword evidence="9" id="KW-1185">Reference proteome</keyword>
<keyword evidence="3 6" id="KW-0812">Transmembrane</keyword>
<feature type="transmembrane region" description="Helical" evidence="6">
    <location>
        <begin position="132"/>
        <end position="152"/>
    </location>
</feature>
<proteinExistence type="inferred from homology"/>
<gene>
    <name evidence="8" type="ORF">FL583_36770</name>
</gene>
<feature type="transmembrane region" description="Helical" evidence="6">
    <location>
        <begin position="222"/>
        <end position="240"/>
    </location>
</feature>
<feature type="transmembrane region" description="Helical" evidence="6">
    <location>
        <begin position="246"/>
        <end position="268"/>
    </location>
</feature>